<evidence type="ECO:0000313" key="3">
    <source>
        <dbReference type="Proteomes" id="UP001362999"/>
    </source>
</evidence>
<feature type="compositionally biased region" description="Pro residues" evidence="1">
    <location>
        <begin position="7"/>
        <end position="23"/>
    </location>
</feature>
<accession>A0AAW0DJH8</accession>
<dbReference type="AlphaFoldDB" id="A0AAW0DJH8"/>
<reference evidence="2 3" key="1">
    <citation type="journal article" date="2024" name="J Genomics">
        <title>Draft genome sequencing and assembly of Favolaschia claudopus CIRM-BRFM 2984 isolated from oak limbs.</title>
        <authorList>
            <person name="Navarro D."/>
            <person name="Drula E."/>
            <person name="Chaduli D."/>
            <person name="Cazenave R."/>
            <person name="Ahrendt S."/>
            <person name="Wang J."/>
            <person name="Lipzen A."/>
            <person name="Daum C."/>
            <person name="Barry K."/>
            <person name="Grigoriev I.V."/>
            <person name="Favel A."/>
            <person name="Rosso M.N."/>
            <person name="Martin F."/>
        </authorList>
    </citation>
    <scope>NUCLEOTIDE SEQUENCE [LARGE SCALE GENOMIC DNA]</scope>
    <source>
        <strain evidence="2 3">CIRM-BRFM 2984</strain>
    </source>
</reference>
<dbReference type="Proteomes" id="UP001362999">
    <property type="component" value="Unassembled WGS sequence"/>
</dbReference>
<feature type="region of interest" description="Disordered" evidence="1">
    <location>
        <begin position="1"/>
        <end position="45"/>
    </location>
</feature>
<keyword evidence="3" id="KW-1185">Reference proteome</keyword>
<name>A0AAW0DJH8_9AGAR</name>
<evidence type="ECO:0000256" key="1">
    <source>
        <dbReference type="SAM" id="MobiDB-lite"/>
    </source>
</evidence>
<comment type="caution">
    <text evidence="2">The sequence shown here is derived from an EMBL/GenBank/DDBJ whole genome shotgun (WGS) entry which is preliminary data.</text>
</comment>
<organism evidence="2 3">
    <name type="scientific">Favolaschia claudopus</name>
    <dbReference type="NCBI Taxonomy" id="2862362"/>
    <lineage>
        <taxon>Eukaryota</taxon>
        <taxon>Fungi</taxon>
        <taxon>Dikarya</taxon>
        <taxon>Basidiomycota</taxon>
        <taxon>Agaricomycotina</taxon>
        <taxon>Agaricomycetes</taxon>
        <taxon>Agaricomycetidae</taxon>
        <taxon>Agaricales</taxon>
        <taxon>Marasmiineae</taxon>
        <taxon>Mycenaceae</taxon>
        <taxon>Favolaschia</taxon>
    </lineage>
</organism>
<evidence type="ECO:0000313" key="2">
    <source>
        <dbReference type="EMBL" id="KAK7051756.1"/>
    </source>
</evidence>
<gene>
    <name evidence="2" type="ORF">R3P38DRAFT_3172063</name>
</gene>
<proteinExistence type="predicted"/>
<sequence>MPDSFDVPPPPYTPPASSPPPYTRYPIAPDRLDPPPPYTFDDPVSLGSGFYRPSRPFDRFRRWLANFNPLRRRQPSSPEAFEMQSMSG</sequence>
<dbReference type="EMBL" id="JAWWNJ010000007">
    <property type="protein sequence ID" value="KAK7051756.1"/>
    <property type="molecule type" value="Genomic_DNA"/>
</dbReference>
<protein>
    <submittedName>
        <fullName evidence="2">Uncharacterized protein</fullName>
    </submittedName>
</protein>